<evidence type="ECO:0000313" key="1">
    <source>
        <dbReference type="EMBL" id="SNS13314.1"/>
    </source>
</evidence>
<accession>A0A239C1P2</accession>
<evidence type="ECO:0008006" key="3">
    <source>
        <dbReference type="Google" id="ProtNLM"/>
    </source>
</evidence>
<proteinExistence type="predicted"/>
<evidence type="ECO:0000313" key="2">
    <source>
        <dbReference type="Proteomes" id="UP000198432"/>
    </source>
</evidence>
<sequence length="138" mass="15787">MLIYNGIITLDYDPTTDILATSMPDVREFAFPEVSFCLGLIVDNVRVYDIKKLLLDSSKSVIEVEDEAYKAITTKFAMDLMGTRLQKLARVGTVDLKREEKSTKLSAELRQELNLPMEFKNFTSRAEAMDWLLSLERV</sequence>
<gene>
    <name evidence="1" type="ORF">SAMN06296052_102261</name>
</gene>
<reference evidence="2" key="1">
    <citation type="submission" date="2017-06" db="EMBL/GenBank/DDBJ databases">
        <authorList>
            <person name="Varghese N."/>
            <person name="Submissions S."/>
        </authorList>
    </citation>
    <scope>NUCLEOTIDE SEQUENCE [LARGE SCALE GENOMIC DNA]</scope>
    <source>
        <strain evidence="2">NKM1</strain>
    </source>
</reference>
<dbReference type="Proteomes" id="UP000198432">
    <property type="component" value="Unassembled WGS sequence"/>
</dbReference>
<dbReference type="RefSeq" id="WP_089317732.1">
    <property type="nucleotide sequence ID" value="NZ_FZOQ01000002.1"/>
</dbReference>
<dbReference type="OrthoDB" id="852207at2"/>
<protein>
    <recommendedName>
        <fullName evidence="3">SpoIIAA-like</fullName>
    </recommendedName>
</protein>
<dbReference type="AlphaFoldDB" id="A0A239C1P2"/>
<name>A0A239C1P2_9BACT</name>
<organism evidence="1 2">
    <name type="scientific">Pontibacter ummariensis</name>
    <dbReference type="NCBI Taxonomy" id="1610492"/>
    <lineage>
        <taxon>Bacteria</taxon>
        <taxon>Pseudomonadati</taxon>
        <taxon>Bacteroidota</taxon>
        <taxon>Cytophagia</taxon>
        <taxon>Cytophagales</taxon>
        <taxon>Hymenobacteraceae</taxon>
        <taxon>Pontibacter</taxon>
    </lineage>
</organism>
<keyword evidence="2" id="KW-1185">Reference proteome</keyword>
<dbReference type="EMBL" id="FZOQ01000002">
    <property type="protein sequence ID" value="SNS13314.1"/>
    <property type="molecule type" value="Genomic_DNA"/>
</dbReference>